<keyword evidence="3 7" id="KW-0547">Nucleotide-binding</keyword>
<dbReference type="InterPro" id="IPR000403">
    <property type="entry name" value="PI3/4_kinase_cat_dom"/>
</dbReference>
<dbReference type="PANTHER" id="PTHR12865">
    <property type="entry name" value="PHOSPHATIDYLINOSITOL 4-KINASE TYPE-II"/>
    <property type="match status" value="1"/>
</dbReference>
<proteinExistence type="inferred from homology"/>
<dbReference type="GO" id="GO:0005802">
    <property type="term" value="C:trans-Golgi network"/>
    <property type="evidence" value="ECO:0007669"/>
    <property type="project" value="TreeGrafter"/>
</dbReference>
<dbReference type="GO" id="GO:0004430">
    <property type="term" value="F:1-phosphatidylinositol 4-kinase activity"/>
    <property type="evidence" value="ECO:0007669"/>
    <property type="project" value="UniProtKB-UniRule"/>
</dbReference>
<dbReference type="GO" id="GO:0046854">
    <property type="term" value="P:phosphatidylinositol phosphate biosynthetic process"/>
    <property type="evidence" value="ECO:0007669"/>
    <property type="project" value="UniProtKB-UniRule"/>
</dbReference>
<feature type="compositionally biased region" description="Basic and acidic residues" evidence="8">
    <location>
        <begin position="230"/>
        <end position="240"/>
    </location>
</feature>
<comment type="subcellular location">
    <subcellularLocation>
        <location evidence="7">Cell membrane</location>
        <topology evidence="7">Peripheral membrane protein</topology>
    </subcellularLocation>
    <subcellularLocation>
        <location evidence="7">Vacuole membrane</location>
        <topology evidence="7">Peripheral membrane protein</topology>
    </subcellularLocation>
</comment>
<evidence type="ECO:0000256" key="4">
    <source>
        <dbReference type="ARBA" id="ARBA00022777"/>
    </source>
</evidence>
<dbReference type="Proteomes" id="UP000765509">
    <property type="component" value="Unassembled WGS sequence"/>
</dbReference>
<evidence type="ECO:0000256" key="7">
    <source>
        <dbReference type="RuleBase" id="RU367084"/>
    </source>
</evidence>
<dbReference type="GO" id="GO:0005886">
    <property type="term" value="C:plasma membrane"/>
    <property type="evidence" value="ECO:0007669"/>
    <property type="project" value="UniProtKB-SubCell"/>
</dbReference>
<feature type="non-terminal residue" evidence="10">
    <location>
        <position position="1"/>
    </location>
</feature>
<dbReference type="AlphaFoldDB" id="A0A9Q3P9D2"/>
<dbReference type="GO" id="GO:0007030">
    <property type="term" value="P:Golgi organization"/>
    <property type="evidence" value="ECO:0007669"/>
    <property type="project" value="TreeGrafter"/>
</dbReference>
<dbReference type="InterPro" id="IPR039756">
    <property type="entry name" value="Lsb6/PI4K2"/>
</dbReference>
<feature type="compositionally biased region" description="Acidic residues" evidence="8">
    <location>
        <begin position="557"/>
        <end position="571"/>
    </location>
</feature>
<dbReference type="PROSITE" id="PS00916">
    <property type="entry name" value="PI3_4_KINASE_2"/>
    <property type="match status" value="1"/>
</dbReference>
<keyword evidence="1 7" id="KW-1003">Cell membrane</keyword>
<organism evidence="10 11">
    <name type="scientific">Austropuccinia psidii MF-1</name>
    <dbReference type="NCBI Taxonomy" id="1389203"/>
    <lineage>
        <taxon>Eukaryota</taxon>
        <taxon>Fungi</taxon>
        <taxon>Dikarya</taxon>
        <taxon>Basidiomycota</taxon>
        <taxon>Pucciniomycotina</taxon>
        <taxon>Pucciniomycetes</taxon>
        <taxon>Pucciniales</taxon>
        <taxon>Sphaerophragmiaceae</taxon>
        <taxon>Austropuccinia</taxon>
    </lineage>
</organism>
<evidence type="ECO:0000256" key="3">
    <source>
        <dbReference type="ARBA" id="ARBA00022741"/>
    </source>
</evidence>
<dbReference type="Pfam" id="PF00454">
    <property type="entry name" value="PI3_PI4_kinase"/>
    <property type="match status" value="1"/>
</dbReference>
<keyword evidence="11" id="KW-1185">Reference proteome</keyword>
<gene>
    <name evidence="10" type="ORF">O181_092232</name>
</gene>
<evidence type="ECO:0000259" key="9">
    <source>
        <dbReference type="PROSITE" id="PS50290"/>
    </source>
</evidence>
<dbReference type="GO" id="GO:0005768">
    <property type="term" value="C:endosome"/>
    <property type="evidence" value="ECO:0007669"/>
    <property type="project" value="UniProtKB-UniRule"/>
</dbReference>
<sequence>GAMNPKWAKWAHRVFLAPLIGGFGRSCLIPNLSYLSEAAASLLDRRLQSFIVPRTEVVSISSPTFFYSWLDLRKPSLPPKPGSFQLFCHGFQDASIVLKQHPWPGHVGSDDPQIPRNKSRPFSLYRLLCGHRRNREQDFESQTDHVDNLKVNQTNSNDQPFKDVQDWCWTHELMEDFREEMEKLVILDYLMRNTDRGLDNFMIKVCNASSCQIQSSRQASNSTASTSTSIDKESSSHRQDDYRYRPHCHVAAIDNSLAFPHHHPNGWRSYAYGWLFLPASLIGQPFSHRTRKHYLPILTSPHWWAETVHELRKLFGTDPDFNVKMFERQIAVIKGQAWNIVESLKHEDEGPLELCRRKRALVWDDPVEIIQDGTNYSRIEAQVHPMSAPAGQSYFSTPPMTIGQCSIINGSWSPRAASSSKLPPRPLGPISHKLSLDGARGMDLMKRMEALEACQIDTSQAQVRSMSLQTNHPYFSRLMPHGGSMQLSEDVNDRQEEEDEAFDESDGLLSDQTKIGLGKDNGHYGQIDKRKKKKRQLSITVDKMKKKGKDFNQGNLNEDDDDEDGNEDSEGDSINANAGLETQIGVVERIEFVTTQPVFKNC</sequence>
<comment type="caution">
    <text evidence="10">The sequence shown here is derived from an EMBL/GenBank/DDBJ whole genome shotgun (WGS) entry which is preliminary data.</text>
</comment>
<dbReference type="GO" id="GO:0005524">
    <property type="term" value="F:ATP binding"/>
    <property type="evidence" value="ECO:0007669"/>
    <property type="project" value="UniProtKB-UniRule"/>
</dbReference>
<dbReference type="GO" id="GO:0007032">
    <property type="term" value="P:endosome organization"/>
    <property type="evidence" value="ECO:0007669"/>
    <property type="project" value="TreeGrafter"/>
</dbReference>
<comment type="catalytic activity">
    <reaction evidence="7">
        <text>a 1,2-diacyl-sn-glycero-3-phospho-(1D-myo-inositol) + ATP = a 1,2-diacyl-sn-glycero-3-phospho-(1D-myo-inositol 4-phosphate) + ADP + H(+)</text>
        <dbReference type="Rhea" id="RHEA:19877"/>
        <dbReference type="ChEBI" id="CHEBI:15378"/>
        <dbReference type="ChEBI" id="CHEBI:30616"/>
        <dbReference type="ChEBI" id="CHEBI:57880"/>
        <dbReference type="ChEBI" id="CHEBI:58178"/>
        <dbReference type="ChEBI" id="CHEBI:456216"/>
        <dbReference type="EC" id="2.7.1.67"/>
    </reaction>
</comment>
<feature type="region of interest" description="Disordered" evidence="8">
    <location>
        <begin position="216"/>
        <end position="240"/>
    </location>
</feature>
<dbReference type="EMBL" id="AVOT02058684">
    <property type="protein sequence ID" value="MBW0552517.1"/>
    <property type="molecule type" value="Genomic_DNA"/>
</dbReference>
<evidence type="ECO:0000256" key="8">
    <source>
        <dbReference type="SAM" id="MobiDB-lite"/>
    </source>
</evidence>
<comment type="cofactor">
    <cofactor evidence="7">
        <name>Mg(2+)</name>
        <dbReference type="ChEBI" id="CHEBI:18420"/>
    </cofactor>
    <cofactor evidence="7">
        <name>Mn(2+)</name>
        <dbReference type="ChEBI" id="CHEBI:29035"/>
    </cofactor>
</comment>
<feature type="region of interest" description="Disordered" evidence="8">
    <location>
        <begin position="478"/>
        <end position="580"/>
    </location>
</feature>
<dbReference type="EC" id="2.7.1.67" evidence="7"/>
<dbReference type="PANTHER" id="PTHR12865:SF1">
    <property type="entry name" value="PHOSPHATIDYLINOSITOL 4-KINASE TYPE 2"/>
    <property type="match status" value="1"/>
</dbReference>
<comment type="similarity">
    <text evidence="7">Belongs to the PI3/PI4-kinase family.</text>
</comment>
<keyword evidence="6" id="KW-0472">Membrane</keyword>
<accession>A0A9Q3P9D2</accession>
<evidence type="ECO:0000256" key="6">
    <source>
        <dbReference type="ARBA" id="ARBA00023136"/>
    </source>
</evidence>
<evidence type="ECO:0000256" key="2">
    <source>
        <dbReference type="ARBA" id="ARBA00022679"/>
    </source>
</evidence>
<feature type="region of interest" description="Disordered" evidence="8">
    <location>
        <begin position="415"/>
        <end position="434"/>
    </location>
</feature>
<dbReference type="PROSITE" id="PS50290">
    <property type="entry name" value="PI3_4_KINASE_3"/>
    <property type="match status" value="1"/>
</dbReference>
<dbReference type="OrthoDB" id="3349449at2759"/>
<dbReference type="InterPro" id="IPR018936">
    <property type="entry name" value="PI3/4_kinase_CS"/>
</dbReference>
<evidence type="ECO:0000313" key="11">
    <source>
        <dbReference type="Proteomes" id="UP000765509"/>
    </source>
</evidence>
<evidence type="ECO:0000256" key="1">
    <source>
        <dbReference type="ARBA" id="ARBA00022475"/>
    </source>
</evidence>
<dbReference type="GO" id="GO:0000329">
    <property type="term" value="C:fungal-type vacuole membrane"/>
    <property type="evidence" value="ECO:0007669"/>
    <property type="project" value="TreeGrafter"/>
</dbReference>
<protein>
    <recommendedName>
        <fullName evidence="7">Phosphatidylinositol 4-kinase</fullName>
        <ecNumber evidence="7">2.7.1.67</ecNumber>
    </recommendedName>
</protein>
<keyword evidence="4 7" id="KW-0418">Kinase</keyword>
<keyword evidence="2 7" id="KW-0808">Transferase</keyword>
<keyword evidence="5 7" id="KW-0067">ATP-binding</keyword>
<feature type="domain" description="PI3K/PI4K catalytic" evidence="9">
    <location>
        <begin position="1"/>
        <end position="363"/>
    </location>
</feature>
<feature type="compositionally biased region" description="Low complexity" evidence="8">
    <location>
        <begin position="216"/>
        <end position="229"/>
    </location>
</feature>
<feature type="compositionally biased region" description="Acidic residues" evidence="8">
    <location>
        <begin position="495"/>
        <end position="506"/>
    </location>
</feature>
<reference evidence="10" key="1">
    <citation type="submission" date="2021-03" db="EMBL/GenBank/DDBJ databases">
        <title>Draft genome sequence of rust myrtle Austropuccinia psidii MF-1, a brazilian biotype.</title>
        <authorList>
            <person name="Quecine M.C."/>
            <person name="Pachon D.M.R."/>
            <person name="Bonatelli M.L."/>
            <person name="Correr F.H."/>
            <person name="Franceschini L.M."/>
            <person name="Leite T.F."/>
            <person name="Margarido G.R.A."/>
            <person name="Almeida C.A."/>
            <person name="Ferrarezi J.A."/>
            <person name="Labate C.A."/>
        </authorList>
    </citation>
    <scope>NUCLEOTIDE SEQUENCE</scope>
    <source>
        <strain evidence="10">MF-1</strain>
    </source>
</reference>
<evidence type="ECO:0000313" key="10">
    <source>
        <dbReference type="EMBL" id="MBW0552517.1"/>
    </source>
</evidence>
<evidence type="ECO:0000256" key="5">
    <source>
        <dbReference type="ARBA" id="ARBA00022840"/>
    </source>
</evidence>
<name>A0A9Q3P9D2_9BASI</name>